<proteinExistence type="predicted"/>
<dbReference type="STRING" id="56484.A0A1Y2FI76"/>
<feature type="region of interest" description="Disordered" evidence="1">
    <location>
        <begin position="1"/>
        <end position="44"/>
    </location>
</feature>
<dbReference type="InterPro" id="IPR001810">
    <property type="entry name" value="F-box_dom"/>
</dbReference>
<dbReference type="PROSITE" id="PS50181">
    <property type="entry name" value="FBOX"/>
    <property type="match status" value="1"/>
</dbReference>
<dbReference type="SMART" id="SM00256">
    <property type="entry name" value="FBOX"/>
    <property type="match status" value="1"/>
</dbReference>
<dbReference type="PANTHER" id="PTHR13318">
    <property type="entry name" value="PARTNER OF PAIRED, ISOFORM B-RELATED"/>
    <property type="match status" value="1"/>
</dbReference>
<dbReference type="RefSeq" id="XP_040725665.1">
    <property type="nucleotide sequence ID" value="XM_040869173.1"/>
</dbReference>
<organism evidence="3 4">
    <name type="scientific">Protomyces lactucae-debilis</name>
    <dbReference type="NCBI Taxonomy" id="2754530"/>
    <lineage>
        <taxon>Eukaryota</taxon>
        <taxon>Fungi</taxon>
        <taxon>Dikarya</taxon>
        <taxon>Ascomycota</taxon>
        <taxon>Taphrinomycotina</taxon>
        <taxon>Taphrinomycetes</taxon>
        <taxon>Taphrinales</taxon>
        <taxon>Protomycetaceae</taxon>
        <taxon>Protomyces</taxon>
    </lineage>
</organism>
<dbReference type="Proteomes" id="UP000193685">
    <property type="component" value="Unassembled WGS sequence"/>
</dbReference>
<feature type="compositionally biased region" description="Basic and acidic residues" evidence="1">
    <location>
        <begin position="18"/>
        <end position="27"/>
    </location>
</feature>
<feature type="domain" description="F-box" evidence="2">
    <location>
        <begin position="70"/>
        <end position="116"/>
    </location>
</feature>
<name>A0A1Y2FI76_PROLT</name>
<dbReference type="InterPro" id="IPR006553">
    <property type="entry name" value="Leu-rich_rpt_Cys-con_subtyp"/>
</dbReference>
<sequence>MILSMPRRGGGQANMPAHAKEASRPQSREASAATGTRARSKTLTTPLATPAEELNGFSWNWSESTSPTSTNHFEALPRELQTHVLFFLQTKELVRCMPVCRAWQELVYDGALWKVLDTETFYAQIPAVQLRKMLERAAPYVQHLNLRGCTQLRDDMPFTFVNLQSINFEGCRTLGGGTLNAFFSRHENLAAVDVSGLQAIDASSLLALESHSPRLEALNISYTKNVLVTGMAKTLKAWPELQDLRIAECGVSSAVMHSIHGLKRLRRLCLSGCLNLKDTDLKTMIYGHAPFGLHYPERTARMTHLVHLDISRTRLTDACIQYMCGTLPKLEKLEVAGITELTDAGITQLVQHCPRLTHVDFEDCSIGDGALQALASSCRKLRHLQLSHCSNITDIGVLQLIDNLPALQHLDLDNTKITNRVLSGVAAKTTSMRISLYDCPNISWTGVLSILTSNSTRPTHLKKLKTFYGWQRPVDGHTRAILKGDLHSAREIEKAWTQYMMQSSEEIMRGEAGRSRFLGLDVGEAGPRIVGRETRRRRGCVIM</sequence>
<dbReference type="EMBL" id="MCFI01000008">
    <property type="protein sequence ID" value="ORY83084.1"/>
    <property type="molecule type" value="Genomic_DNA"/>
</dbReference>
<dbReference type="Gene3D" id="3.80.10.10">
    <property type="entry name" value="Ribonuclease Inhibitor"/>
    <property type="match status" value="1"/>
</dbReference>
<reference evidence="3 4" key="1">
    <citation type="submission" date="2016-07" db="EMBL/GenBank/DDBJ databases">
        <title>Pervasive Adenine N6-methylation of Active Genes in Fungi.</title>
        <authorList>
            <consortium name="DOE Joint Genome Institute"/>
            <person name="Mondo S.J."/>
            <person name="Dannebaum R.O."/>
            <person name="Kuo R.C."/>
            <person name="Labutti K."/>
            <person name="Haridas S."/>
            <person name="Kuo A."/>
            <person name="Salamov A."/>
            <person name="Ahrendt S.R."/>
            <person name="Lipzen A."/>
            <person name="Sullivan W."/>
            <person name="Andreopoulos W.B."/>
            <person name="Clum A."/>
            <person name="Lindquist E."/>
            <person name="Daum C."/>
            <person name="Ramamoorthy G.K."/>
            <person name="Gryganskyi A."/>
            <person name="Culley D."/>
            <person name="Magnuson J.K."/>
            <person name="James T.Y."/>
            <person name="O'Malley M.A."/>
            <person name="Stajich J.E."/>
            <person name="Spatafora J.W."/>
            <person name="Visel A."/>
            <person name="Grigoriev I.V."/>
        </authorList>
    </citation>
    <scope>NUCLEOTIDE SEQUENCE [LARGE SCALE GENOMIC DNA]</scope>
    <source>
        <strain evidence="3 4">12-1054</strain>
    </source>
</reference>
<protein>
    <recommendedName>
        <fullName evidence="2">F-box domain-containing protein</fullName>
    </recommendedName>
</protein>
<dbReference type="GeneID" id="63785772"/>
<dbReference type="OMA" id="ETVHVDR"/>
<dbReference type="Gene3D" id="1.20.1280.50">
    <property type="match status" value="1"/>
</dbReference>
<evidence type="ECO:0000313" key="4">
    <source>
        <dbReference type="Proteomes" id="UP000193685"/>
    </source>
</evidence>
<dbReference type="Pfam" id="PF25372">
    <property type="entry name" value="DUF7885"/>
    <property type="match status" value="1"/>
</dbReference>
<keyword evidence="4" id="KW-1185">Reference proteome</keyword>
<evidence type="ECO:0000259" key="2">
    <source>
        <dbReference type="PROSITE" id="PS50181"/>
    </source>
</evidence>
<evidence type="ECO:0000256" key="1">
    <source>
        <dbReference type="SAM" id="MobiDB-lite"/>
    </source>
</evidence>
<dbReference type="SMART" id="SM00367">
    <property type="entry name" value="LRR_CC"/>
    <property type="match status" value="7"/>
</dbReference>
<dbReference type="OrthoDB" id="550575at2759"/>
<dbReference type="SUPFAM" id="SSF52047">
    <property type="entry name" value="RNI-like"/>
    <property type="match status" value="1"/>
</dbReference>
<comment type="caution">
    <text evidence="3">The sequence shown here is derived from an EMBL/GenBank/DDBJ whole genome shotgun (WGS) entry which is preliminary data.</text>
</comment>
<accession>A0A1Y2FI76</accession>
<dbReference type="GO" id="GO:0019005">
    <property type="term" value="C:SCF ubiquitin ligase complex"/>
    <property type="evidence" value="ECO:0007669"/>
    <property type="project" value="TreeGrafter"/>
</dbReference>
<dbReference type="AlphaFoldDB" id="A0A1Y2FI76"/>
<dbReference type="InterPro" id="IPR057207">
    <property type="entry name" value="FBXL15_LRR"/>
</dbReference>
<dbReference type="GO" id="GO:0031146">
    <property type="term" value="P:SCF-dependent proteasomal ubiquitin-dependent protein catabolic process"/>
    <property type="evidence" value="ECO:0007669"/>
    <property type="project" value="TreeGrafter"/>
</dbReference>
<dbReference type="Pfam" id="PF12937">
    <property type="entry name" value="F-box-like"/>
    <property type="match status" value="1"/>
</dbReference>
<gene>
    <name evidence="3" type="ORF">BCR37DRAFT_379038</name>
</gene>
<evidence type="ECO:0000313" key="3">
    <source>
        <dbReference type="EMBL" id="ORY83084.1"/>
    </source>
</evidence>
<dbReference type="InterPro" id="IPR032675">
    <property type="entry name" value="LRR_dom_sf"/>
</dbReference>